<evidence type="ECO:0000313" key="1">
    <source>
        <dbReference type="EMBL" id="KAF0726103.1"/>
    </source>
</evidence>
<name>A0A6G0WEX5_9STRA</name>
<protein>
    <submittedName>
        <fullName evidence="1">Uncharacterized protein</fullName>
    </submittedName>
</protein>
<accession>A0A6G0WEX5</accession>
<dbReference type="EMBL" id="VJMJ01000225">
    <property type="protein sequence ID" value="KAF0726103.1"/>
    <property type="molecule type" value="Genomic_DNA"/>
</dbReference>
<comment type="caution">
    <text evidence="1">The sequence shown here is derived from an EMBL/GenBank/DDBJ whole genome shotgun (WGS) entry which is preliminary data.</text>
</comment>
<dbReference type="VEuPathDB" id="FungiDB:AeMF1_020171"/>
<organism evidence="1 2">
    <name type="scientific">Aphanomyces euteiches</name>
    <dbReference type="NCBI Taxonomy" id="100861"/>
    <lineage>
        <taxon>Eukaryota</taxon>
        <taxon>Sar</taxon>
        <taxon>Stramenopiles</taxon>
        <taxon>Oomycota</taxon>
        <taxon>Saprolegniomycetes</taxon>
        <taxon>Saprolegniales</taxon>
        <taxon>Verrucalvaceae</taxon>
        <taxon>Aphanomyces</taxon>
    </lineage>
</organism>
<evidence type="ECO:0000313" key="2">
    <source>
        <dbReference type="Proteomes" id="UP000481153"/>
    </source>
</evidence>
<keyword evidence="2" id="KW-1185">Reference proteome</keyword>
<dbReference type="AlphaFoldDB" id="A0A6G0WEX5"/>
<proteinExistence type="predicted"/>
<reference evidence="1 2" key="1">
    <citation type="submission" date="2019-07" db="EMBL/GenBank/DDBJ databases">
        <title>Genomics analysis of Aphanomyces spp. identifies a new class of oomycete effector associated with host adaptation.</title>
        <authorList>
            <person name="Gaulin E."/>
        </authorList>
    </citation>
    <scope>NUCLEOTIDE SEQUENCE [LARGE SCALE GENOMIC DNA]</scope>
    <source>
        <strain evidence="1 2">ATCC 201684</strain>
    </source>
</reference>
<sequence>MTFKWAKSGWAYWTWKKSNDDKSNLDKWSLRSVLKLANSFTPAANEKATAIYDSNGKSLTARTDARRRVNDKKWVTEVGRAREWWYESYRMTPKPRHFEVNRGSASHPA</sequence>
<dbReference type="Proteomes" id="UP000481153">
    <property type="component" value="Unassembled WGS sequence"/>
</dbReference>
<gene>
    <name evidence="1" type="ORF">Ae201684_015562</name>
</gene>